<evidence type="ECO:0000313" key="2">
    <source>
        <dbReference type="EMBL" id="NVO99374.1"/>
    </source>
</evidence>
<sequence length="55" mass="6185">MSHSIQSFQFQCPLPNGIHARPATHLEKQCQQFECQITLTNLRTQQSGDAKSVLS</sequence>
<dbReference type="InterPro" id="IPR001020">
    <property type="entry name" value="PTS_HPr_His_P_site"/>
</dbReference>
<name>A0A850QTV6_PHODD</name>
<evidence type="ECO:0000313" key="3">
    <source>
        <dbReference type="Proteomes" id="UP000533429"/>
    </source>
</evidence>
<dbReference type="PROSITE" id="PS00369">
    <property type="entry name" value="PTS_HPR_HIS"/>
    <property type="match status" value="1"/>
</dbReference>
<protein>
    <submittedName>
        <fullName evidence="2">HPr family phosphocarrier protein</fullName>
    </submittedName>
</protein>
<reference evidence="2 3" key="1">
    <citation type="submission" date="2020-06" db="EMBL/GenBank/DDBJ databases">
        <title>Photobacterium damselae subsp. damselae comparative genomics.</title>
        <authorList>
            <person name="Osorio C.R."/>
        </authorList>
    </citation>
    <scope>NUCLEOTIDE SEQUENCE [LARGE SCALE GENOMIC DNA]</scope>
    <source>
        <strain evidence="2 3">TW250/03</strain>
    </source>
</reference>
<dbReference type="SUPFAM" id="SSF55594">
    <property type="entry name" value="HPr-like"/>
    <property type="match status" value="1"/>
</dbReference>
<dbReference type="Proteomes" id="UP000533429">
    <property type="component" value="Unassembled WGS sequence"/>
</dbReference>
<gene>
    <name evidence="2" type="ORF">HWA77_04035</name>
</gene>
<comment type="caution">
    <text evidence="2">The sequence shown here is derived from an EMBL/GenBank/DDBJ whole genome shotgun (WGS) entry which is preliminary data.</text>
</comment>
<dbReference type="PROSITE" id="PS51350">
    <property type="entry name" value="PTS_HPR_DOM"/>
    <property type="match status" value="1"/>
</dbReference>
<dbReference type="InterPro" id="IPR035895">
    <property type="entry name" value="HPr-like_sf"/>
</dbReference>
<evidence type="ECO:0000259" key="1">
    <source>
        <dbReference type="PROSITE" id="PS51350"/>
    </source>
</evidence>
<feature type="domain" description="HPr" evidence="1">
    <location>
        <begin position="5"/>
        <end position="55"/>
    </location>
</feature>
<dbReference type="Gene3D" id="3.30.1340.10">
    <property type="entry name" value="HPr-like"/>
    <property type="match status" value="1"/>
</dbReference>
<organism evidence="2 3">
    <name type="scientific">Photobacterium damselae subsp. damselae</name>
    <name type="common">Listonella damsela</name>
    <dbReference type="NCBI Taxonomy" id="85581"/>
    <lineage>
        <taxon>Bacteria</taxon>
        <taxon>Pseudomonadati</taxon>
        <taxon>Pseudomonadota</taxon>
        <taxon>Gammaproteobacteria</taxon>
        <taxon>Vibrionales</taxon>
        <taxon>Vibrionaceae</taxon>
        <taxon>Photobacterium</taxon>
    </lineage>
</organism>
<dbReference type="InterPro" id="IPR000032">
    <property type="entry name" value="HPr-like"/>
</dbReference>
<proteinExistence type="predicted"/>
<dbReference type="CDD" id="cd00367">
    <property type="entry name" value="PTS-HPr_like"/>
    <property type="match status" value="1"/>
</dbReference>
<dbReference type="Pfam" id="PF00381">
    <property type="entry name" value="PTS-HPr"/>
    <property type="match status" value="1"/>
</dbReference>
<feature type="non-terminal residue" evidence="2">
    <location>
        <position position="55"/>
    </location>
</feature>
<accession>A0A850QTV6</accession>
<dbReference type="EMBL" id="JABXOR010000252">
    <property type="protein sequence ID" value="NVO99374.1"/>
    <property type="molecule type" value="Genomic_DNA"/>
</dbReference>
<dbReference type="AlphaFoldDB" id="A0A850QTV6"/>